<dbReference type="AlphaFoldDB" id="R7TW18"/>
<dbReference type="Proteomes" id="UP000014760">
    <property type="component" value="Unassembled WGS sequence"/>
</dbReference>
<reference evidence="2" key="3">
    <citation type="submission" date="2015-06" db="UniProtKB">
        <authorList>
            <consortium name="EnsemblMetazoa"/>
        </authorList>
    </citation>
    <scope>IDENTIFICATION</scope>
</reference>
<evidence type="ECO:0000313" key="2">
    <source>
        <dbReference type="EnsemblMetazoa" id="CapteP187519"/>
    </source>
</evidence>
<organism evidence="1">
    <name type="scientific">Capitella teleta</name>
    <name type="common">Polychaete worm</name>
    <dbReference type="NCBI Taxonomy" id="283909"/>
    <lineage>
        <taxon>Eukaryota</taxon>
        <taxon>Metazoa</taxon>
        <taxon>Spiralia</taxon>
        <taxon>Lophotrochozoa</taxon>
        <taxon>Annelida</taxon>
        <taxon>Polychaeta</taxon>
        <taxon>Sedentaria</taxon>
        <taxon>Scolecida</taxon>
        <taxon>Capitellidae</taxon>
        <taxon>Capitella</taxon>
    </lineage>
</organism>
<dbReference type="HOGENOM" id="CLU_928266_0_0_1"/>
<name>R7TW18_CAPTE</name>
<accession>R7TW18</accession>
<reference evidence="1 3" key="2">
    <citation type="journal article" date="2013" name="Nature">
        <title>Insights into bilaterian evolution from three spiralian genomes.</title>
        <authorList>
            <person name="Simakov O."/>
            <person name="Marletaz F."/>
            <person name="Cho S.J."/>
            <person name="Edsinger-Gonzales E."/>
            <person name="Havlak P."/>
            <person name="Hellsten U."/>
            <person name="Kuo D.H."/>
            <person name="Larsson T."/>
            <person name="Lv J."/>
            <person name="Arendt D."/>
            <person name="Savage R."/>
            <person name="Osoegawa K."/>
            <person name="de Jong P."/>
            <person name="Grimwood J."/>
            <person name="Chapman J.A."/>
            <person name="Shapiro H."/>
            <person name="Aerts A."/>
            <person name="Otillar R.P."/>
            <person name="Terry A.Y."/>
            <person name="Boore J.L."/>
            <person name="Grigoriev I.V."/>
            <person name="Lindberg D.R."/>
            <person name="Seaver E.C."/>
            <person name="Weisblat D.A."/>
            <person name="Putnam N.H."/>
            <person name="Rokhsar D.S."/>
        </authorList>
    </citation>
    <scope>NUCLEOTIDE SEQUENCE</scope>
    <source>
        <strain evidence="1 3">I ESC-2004</strain>
    </source>
</reference>
<dbReference type="EMBL" id="AMQN01011962">
    <property type="status" value="NOT_ANNOTATED_CDS"/>
    <property type="molecule type" value="Genomic_DNA"/>
</dbReference>
<keyword evidence="3" id="KW-1185">Reference proteome</keyword>
<reference evidence="3" key="1">
    <citation type="submission" date="2012-12" db="EMBL/GenBank/DDBJ databases">
        <authorList>
            <person name="Hellsten U."/>
            <person name="Grimwood J."/>
            <person name="Chapman J.A."/>
            <person name="Shapiro H."/>
            <person name="Aerts A."/>
            <person name="Otillar R.P."/>
            <person name="Terry A.Y."/>
            <person name="Boore J.L."/>
            <person name="Simakov O."/>
            <person name="Marletaz F."/>
            <person name="Cho S.-J."/>
            <person name="Edsinger-Gonzales E."/>
            <person name="Havlak P."/>
            <person name="Kuo D.-H."/>
            <person name="Larsson T."/>
            <person name="Lv J."/>
            <person name="Arendt D."/>
            <person name="Savage R."/>
            <person name="Osoegawa K."/>
            <person name="de Jong P."/>
            <person name="Lindberg D.R."/>
            <person name="Seaver E.C."/>
            <person name="Weisblat D.A."/>
            <person name="Putnam N.H."/>
            <person name="Grigoriev I.V."/>
            <person name="Rokhsar D.S."/>
        </authorList>
    </citation>
    <scope>NUCLEOTIDE SEQUENCE</scope>
    <source>
        <strain evidence="3">I ESC-2004</strain>
    </source>
</reference>
<dbReference type="EnsemblMetazoa" id="CapteT187519">
    <property type="protein sequence ID" value="CapteP187519"/>
    <property type="gene ID" value="CapteG187519"/>
</dbReference>
<proteinExistence type="predicted"/>
<protein>
    <submittedName>
        <fullName evidence="1 2">Uncharacterized protein</fullName>
    </submittedName>
</protein>
<gene>
    <name evidence="1" type="ORF">CAPTEDRAFT_187519</name>
</gene>
<evidence type="ECO:0000313" key="1">
    <source>
        <dbReference type="EMBL" id="ELT95190.1"/>
    </source>
</evidence>
<dbReference type="EMBL" id="KB309212">
    <property type="protein sequence ID" value="ELT95190.1"/>
    <property type="molecule type" value="Genomic_DNA"/>
</dbReference>
<evidence type="ECO:0000313" key="3">
    <source>
        <dbReference type="Proteomes" id="UP000014760"/>
    </source>
</evidence>
<sequence length="300" mass="34700">MVQPCRLQRAPPSIDPQARPETFSLFTRRGERNVAPLTKESEEKTRQYHSDVFNYVHERAREHADPEAHPQFDHIFSEVMAEDCLTERCHRIDPKEQFFSTYEMGDLSLNLTPKASSLIEQYEPSEKLRQLLDKPCERGEGCYYRDYFPHVGLPGHVALPAGVINFLHVLSLVSLESARALLRSLEKLLDTYIEKEKRFRVCIVCLLIDQSTNQFSAAAGANILNFTQRVERQTFLLNIDSANDLGFRTLDAPDYLNPVVNVHEGKSVQLWNLQLNEMYSIKRFKNENVWFCVAHNKNEN</sequence>